<feature type="compositionally biased region" description="Pro residues" evidence="1">
    <location>
        <begin position="85"/>
        <end position="98"/>
    </location>
</feature>
<dbReference type="Proteomes" id="UP000266841">
    <property type="component" value="Unassembled WGS sequence"/>
</dbReference>
<sequence length="165" mass="17210">MTSFGSRDPVHGGRAGIDGRGRVDGGTLCPQTQECRPIPRERRGGTRRFPPSPPARPDGLAPSLPGPSAPSASFRNGGKSECPSGPFPLPRSRPPPRVAPSLAPFAFGLHRRRTALPPALPSPVAASVVSGVASSDALSPPCSMLDWELVKAWVRENPVPAELGS</sequence>
<evidence type="ECO:0000313" key="3">
    <source>
        <dbReference type="Proteomes" id="UP000266841"/>
    </source>
</evidence>
<evidence type="ECO:0000256" key="1">
    <source>
        <dbReference type="SAM" id="MobiDB-lite"/>
    </source>
</evidence>
<evidence type="ECO:0000313" key="2">
    <source>
        <dbReference type="EMBL" id="EJK50351.1"/>
    </source>
</evidence>
<accession>K0RN63</accession>
<comment type="caution">
    <text evidence="2">The sequence shown here is derived from an EMBL/GenBank/DDBJ whole genome shotgun (WGS) entry which is preliminary data.</text>
</comment>
<name>K0RN63_THAOC</name>
<keyword evidence="3" id="KW-1185">Reference proteome</keyword>
<dbReference type="eggNOG" id="ENOG502QS87">
    <property type="taxonomic scope" value="Eukaryota"/>
</dbReference>
<feature type="region of interest" description="Disordered" evidence="1">
    <location>
        <begin position="1"/>
        <end position="100"/>
    </location>
</feature>
<gene>
    <name evidence="2" type="ORF">THAOC_30693</name>
</gene>
<proteinExistence type="predicted"/>
<dbReference type="EMBL" id="AGNL01043935">
    <property type="protein sequence ID" value="EJK50351.1"/>
    <property type="molecule type" value="Genomic_DNA"/>
</dbReference>
<organism evidence="2 3">
    <name type="scientific">Thalassiosira oceanica</name>
    <name type="common">Marine diatom</name>
    <dbReference type="NCBI Taxonomy" id="159749"/>
    <lineage>
        <taxon>Eukaryota</taxon>
        <taxon>Sar</taxon>
        <taxon>Stramenopiles</taxon>
        <taxon>Ochrophyta</taxon>
        <taxon>Bacillariophyta</taxon>
        <taxon>Coscinodiscophyceae</taxon>
        <taxon>Thalassiosirophycidae</taxon>
        <taxon>Thalassiosirales</taxon>
        <taxon>Thalassiosiraceae</taxon>
        <taxon>Thalassiosira</taxon>
    </lineage>
</organism>
<reference evidence="2 3" key="1">
    <citation type="journal article" date="2012" name="Genome Biol.">
        <title>Genome and low-iron response of an oceanic diatom adapted to chronic iron limitation.</title>
        <authorList>
            <person name="Lommer M."/>
            <person name="Specht M."/>
            <person name="Roy A.S."/>
            <person name="Kraemer L."/>
            <person name="Andreson R."/>
            <person name="Gutowska M.A."/>
            <person name="Wolf J."/>
            <person name="Bergner S.V."/>
            <person name="Schilhabel M.B."/>
            <person name="Klostermeier U.C."/>
            <person name="Beiko R.G."/>
            <person name="Rosenstiel P."/>
            <person name="Hippler M."/>
            <person name="Laroche J."/>
        </authorList>
    </citation>
    <scope>NUCLEOTIDE SEQUENCE [LARGE SCALE GENOMIC DNA]</scope>
    <source>
        <strain evidence="2 3">CCMP1005</strain>
    </source>
</reference>
<dbReference type="AlphaFoldDB" id="K0RN63"/>
<protein>
    <submittedName>
        <fullName evidence="2">Uncharacterized protein</fullName>
    </submittedName>
</protein>